<gene>
    <name evidence="10" type="ordered locus">HCH_02631</name>
</gene>
<evidence type="ECO:0000256" key="3">
    <source>
        <dbReference type="ARBA" id="ARBA00022475"/>
    </source>
</evidence>
<evidence type="ECO:0000256" key="6">
    <source>
        <dbReference type="ARBA" id="ARBA00022989"/>
    </source>
</evidence>
<keyword evidence="6" id="KW-1133">Transmembrane helix</keyword>
<keyword evidence="7" id="KW-0472">Membrane</keyword>
<keyword evidence="5 8" id="KW-0653">Protein transport</keyword>
<dbReference type="Proteomes" id="UP000000238">
    <property type="component" value="Chromosome"/>
</dbReference>
<proteinExistence type="inferred from homology"/>
<dbReference type="GO" id="GO:0017038">
    <property type="term" value="P:protein import"/>
    <property type="evidence" value="ECO:0007669"/>
    <property type="project" value="TreeGrafter"/>
</dbReference>
<protein>
    <submittedName>
        <fullName evidence="10">Biopolymer transport protein</fullName>
    </submittedName>
</protein>
<dbReference type="AlphaFoldDB" id="Q2SIV4"/>
<evidence type="ECO:0000259" key="9">
    <source>
        <dbReference type="Pfam" id="PF01618"/>
    </source>
</evidence>
<name>Q2SIV4_HAHCH</name>
<dbReference type="STRING" id="349521.HCH_02631"/>
<evidence type="ECO:0000256" key="4">
    <source>
        <dbReference type="ARBA" id="ARBA00022692"/>
    </source>
</evidence>
<reference evidence="10 11" key="1">
    <citation type="journal article" date="2005" name="Nucleic Acids Res.">
        <title>Genomic blueprint of Hahella chejuensis, a marine microbe producing an algicidal agent.</title>
        <authorList>
            <person name="Jeong H."/>
            <person name="Yim J.H."/>
            <person name="Lee C."/>
            <person name="Choi S.-H."/>
            <person name="Park Y.K."/>
            <person name="Yoon S.H."/>
            <person name="Hur C.-G."/>
            <person name="Kang H.-Y."/>
            <person name="Kim D."/>
            <person name="Lee H.H."/>
            <person name="Park K.H."/>
            <person name="Park S.-H."/>
            <person name="Park H.-S."/>
            <person name="Lee H.K."/>
            <person name="Oh T.K."/>
            <person name="Kim J.F."/>
        </authorList>
    </citation>
    <scope>NUCLEOTIDE SEQUENCE [LARGE SCALE GENOMIC DNA]</scope>
    <source>
        <strain evidence="10 11">KCTC 2396</strain>
    </source>
</reference>
<organism evidence="10 11">
    <name type="scientific">Hahella chejuensis (strain KCTC 2396)</name>
    <dbReference type="NCBI Taxonomy" id="349521"/>
    <lineage>
        <taxon>Bacteria</taxon>
        <taxon>Pseudomonadati</taxon>
        <taxon>Pseudomonadota</taxon>
        <taxon>Gammaproteobacteria</taxon>
        <taxon>Oceanospirillales</taxon>
        <taxon>Hahellaceae</taxon>
        <taxon>Hahella</taxon>
    </lineage>
</organism>
<keyword evidence="3" id="KW-1003">Cell membrane</keyword>
<evidence type="ECO:0000256" key="7">
    <source>
        <dbReference type="ARBA" id="ARBA00023136"/>
    </source>
</evidence>
<feature type="domain" description="MotA/TolQ/ExbB proton channel" evidence="9">
    <location>
        <begin position="70"/>
        <end position="194"/>
    </location>
</feature>
<dbReference type="PANTHER" id="PTHR30625:SF15">
    <property type="entry name" value="BIOPOLYMER TRANSPORT PROTEIN EXBB"/>
    <property type="match status" value="1"/>
</dbReference>
<keyword evidence="4" id="KW-0812">Transmembrane</keyword>
<comment type="subcellular location">
    <subcellularLocation>
        <location evidence="1">Cell membrane</location>
        <topology evidence="1">Multi-pass membrane protein</topology>
    </subcellularLocation>
    <subcellularLocation>
        <location evidence="8">Membrane</location>
        <topology evidence="8">Multi-pass membrane protein</topology>
    </subcellularLocation>
</comment>
<accession>Q2SIV4</accession>
<dbReference type="GO" id="GO:0005886">
    <property type="term" value="C:plasma membrane"/>
    <property type="evidence" value="ECO:0007669"/>
    <property type="project" value="UniProtKB-SubCell"/>
</dbReference>
<dbReference type="InterPro" id="IPR050790">
    <property type="entry name" value="ExbB/TolQ_transport"/>
</dbReference>
<comment type="similarity">
    <text evidence="8">Belongs to the exbB/tolQ family.</text>
</comment>
<evidence type="ECO:0000256" key="5">
    <source>
        <dbReference type="ARBA" id="ARBA00022927"/>
    </source>
</evidence>
<dbReference type="HOGENOM" id="CLU_053325_4_3_6"/>
<evidence type="ECO:0000256" key="2">
    <source>
        <dbReference type="ARBA" id="ARBA00022448"/>
    </source>
</evidence>
<dbReference type="eggNOG" id="COG0811">
    <property type="taxonomic scope" value="Bacteria"/>
</dbReference>
<dbReference type="OrthoDB" id="5728265at2"/>
<evidence type="ECO:0000256" key="1">
    <source>
        <dbReference type="ARBA" id="ARBA00004651"/>
    </source>
</evidence>
<dbReference type="RefSeq" id="WP_011396489.1">
    <property type="nucleotide sequence ID" value="NC_007645.1"/>
</dbReference>
<evidence type="ECO:0000313" key="10">
    <source>
        <dbReference type="EMBL" id="ABC29420.1"/>
    </source>
</evidence>
<evidence type="ECO:0000313" key="11">
    <source>
        <dbReference type="Proteomes" id="UP000000238"/>
    </source>
</evidence>
<sequence>MFETIVRFFKDGGIFMVPIGIVLVVGAAIAIERYVYLSIAKLSNRADFNKLIMLIGRKDYLNALKQAKQSKTAMASIVEAGLSRLLNRQPRDQIEYAMEEGLMEVLPRVEKRTQYLATLANIATLLGLLGTIIGLIDAFTAVANADPAEKANLLSQSISLAMNTTAFGLMTAIPLLLVHAILQTKTNEIVDSFETAGIKIMNLISEKPAQAPVAKAAPERT</sequence>
<keyword evidence="2 8" id="KW-0813">Transport</keyword>
<dbReference type="EMBL" id="CP000155">
    <property type="protein sequence ID" value="ABC29420.1"/>
    <property type="molecule type" value="Genomic_DNA"/>
</dbReference>
<dbReference type="PANTHER" id="PTHR30625">
    <property type="entry name" value="PROTEIN TOLQ"/>
    <property type="match status" value="1"/>
</dbReference>
<dbReference type="Pfam" id="PF01618">
    <property type="entry name" value="MotA_ExbB"/>
    <property type="match status" value="1"/>
</dbReference>
<evidence type="ECO:0000256" key="8">
    <source>
        <dbReference type="RuleBase" id="RU004057"/>
    </source>
</evidence>
<dbReference type="KEGG" id="hch:HCH_02631"/>
<keyword evidence="11" id="KW-1185">Reference proteome</keyword>
<dbReference type="InterPro" id="IPR002898">
    <property type="entry name" value="MotA_ExbB_proton_chnl"/>
</dbReference>